<dbReference type="InterPro" id="IPR004646">
    <property type="entry name" value="Fe-S_hydro-lyase_TtdA-typ_cat"/>
</dbReference>
<dbReference type="Proteomes" id="UP000018439">
    <property type="component" value="Chromosome"/>
</dbReference>
<name>F3ZU93_9BACE</name>
<sequence length="280" mass="29847">MRQINVSQVTDLVEKLCIEANTVLAADIKSCLKMRAQKEESPLGRGILNTLIENAEIAKAECSPMCQDTGMTVVFVTMGQDVQLVGGFLEDAINQGVRQGYTKGYLRKSVVKDPLDRVNTKDNTPAVIHYELVPGDTFKITVAPKGFGSENKSQLKMLVPSQGIEGVKDFILQVVSEAGANPCPPIIVGVGIGGTLERCAYLSKKALLRPVGSKNENPMLNDLEEELLEKINKLGIGPAGFGGTTTAMAVHILTNATHIAGLPVSVNIGCHATRHADGAL</sequence>
<dbReference type="Pfam" id="PF05681">
    <property type="entry name" value="Fumerase"/>
    <property type="match status" value="1"/>
</dbReference>
<evidence type="ECO:0000256" key="1">
    <source>
        <dbReference type="ARBA" id="ARBA00008876"/>
    </source>
</evidence>
<evidence type="ECO:0000256" key="3">
    <source>
        <dbReference type="ARBA" id="ARBA00022723"/>
    </source>
</evidence>
<dbReference type="GO" id="GO:0051539">
    <property type="term" value="F:4 iron, 4 sulfur cluster binding"/>
    <property type="evidence" value="ECO:0007669"/>
    <property type="project" value="UniProtKB-KW"/>
</dbReference>
<dbReference type="eggNOG" id="COG1951">
    <property type="taxonomic scope" value="Bacteria"/>
</dbReference>
<evidence type="ECO:0000256" key="5">
    <source>
        <dbReference type="ARBA" id="ARBA00023014"/>
    </source>
</evidence>
<keyword evidence="3" id="KW-0479">Metal-binding</keyword>
<dbReference type="NCBIfam" id="TIGR00722">
    <property type="entry name" value="ttdA_fumA_fumB"/>
    <property type="match status" value="1"/>
</dbReference>
<dbReference type="HOGENOM" id="CLU_041245_0_0_10"/>
<evidence type="ECO:0000256" key="4">
    <source>
        <dbReference type="ARBA" id="ARBA00023004"/>
    </source>
</evidence>
<proteinExistence type="inferred from homology"/>
<organism evidence="8 9">
    <name type="scientific">Bacteroides coprosuis DSM 18011</name>
    <dbReference type="NCBI Taxonomy" id="679937"/>
    <lineage>
        <taxon>Bacteria</taxon>
        <taxon>Pseudomonadati</taxon>
        <taxon>Bacteroidota</taxon>
        <taxon>Bacteroidia</taxon>
        <taxon>Bacteroidales</taxon>
        <taxon>Bacteroidaceae</taxon>
        <taxon>Bacteroides</taxon>
    </lineage>
</organism>
<dbReference type="AlphaFoldDB" id="F3ZU93"/>
<dbReference type="EMBL" id="CM001167">
    <property type="protein sequence ID" value="EGJ71338.1"/>
    <property type="molecule type" value="Genomic_DNA"/>
</dbReference>
<dbReference type="PANTHER" id="PTHR30389:SF17">
    <property type="entry name" value="L(+)-TARTRATE DEHYDRATASE SUBUNIT ALPHA-RELATED"/>
    <property type="match status" value="1"/>
</dbReference>
<evidence type="ECO:0000256" key="2">
    <source>
        <dbReference type="ARBA" id="ARBA00022485"/>
    </source>
</evidence>
<feature type="domain" description="Fe-S hydro-lyase tartrate dehydratase alpha-type catalytic" evidence="7">
    <location>
        <begin position="11"/>
        <end position="277"/>
    </location>
</feature>
<evidence type="ECO:0000313" key="8">
    <source>
        <dbReference type="EMBL" id="EGJ71338.1"/>
    </source>
</evidence>
<accession>F3ZU93</accession>
<dbReference type="OrthoDB" id="9798978at2"/>
<gene>
    <name evidence="8" type="ORF">Bcop_1134</name>
</gene>
<evidence type="ECO:0000259" key="7">
    <source>
        <dbReference type="Pfam" id="PF05681"/>
    </source>
</evidence>
<keyword evidence="5" id="KW-0411">Iron-sulfur</keyword>
<protein>
    <submittedName>
        <fullName evidence="8">Hydro-lyase, Fe-S type, tartrate/fumarate subfamily, alpha subunit</fullName>
        <ecNumber evidence="8">4.2.1.2</ecNumber>
    </submittedName>
</protein>
<keyword evidence="9" id="KW-1185">Reference proteome</keyword>
<dbReference type="EC" id="4.2.1.2" evidence="8"/>
<dbReference type="STRING" id="679937.Bcop_1134"/>
<evidence type="ECO:0000256" key="6">
    <source>
        <dbReference type="ARBA" id="ARBA00023239"/>
    </source>
</evidence>
<dbReference type="GO" id="GO:0046872">
    <property type="term" value="F:metal ion binding"/>
    <property type="evidence" value="ECO:0007669"/>
    <property type="project" value="UniProtKB-KW"/>
</dbReference>
<keyword evidence="2" id="KW-0004">4Fe-4S</keyword>
<dbReference type="NCBIfam" id="NF004885">
    <property type="entry name" value="PRK06246.1"/>
    <property type="match status" value="1"/>
</dbReference>
<evidence type="ECO:0000313" key="9">
    <source>
        <dbReference type="Proteomes" id="UP000018439"/>
    </source>
</evidence>
<dbReference type="GO" id="GO:0004333">
    <property type="term" value="F:fumarate hydratase activity"/>
    <property type="evidence" value="ECO:0007669"/>
    <property type="project" value="UniProtKB-EC"/>
</dbReference>
<dbReference type="InterPro" id="IPR051208">
    <property type="entry name" value="Class-I_Fumarase/Tartrate_DH"/>
</dbReference>
<comment type="similarity">
    <text evidence="1">Belongs to the class-I fumarase family.</text>
</comment>
<dbReference type="PANTHER" id="PTHR30389">
    <property type="entry name" value="FUMARATE HYDRATASE-RELATED"/>
    <property type="match status" value="1"/>
</dbReference>
<reference evidence="8 9" key="1">
    <citation type="journal article" date="2011" name="Stand. Genomic Sci.">
        <title>Non-contiguous finished genome sequence of Bacteroides coprosuis type strain (PC139).</title>
        <authorList>
            <person name="Land M."/>
            <person name="Held B."/>
            <person name="Gronow S."/>
            <person name="Abt B."/>
            <person name="Lucas S."/>
            <person name="Del Rio T.G."/>
            <person name="Nolan M."/>
            <person name="Tice H."/>
            <person name="Cheng J.F."/>
            <person name="Pitluck S."/>
            <person name="Liolios K."/>
            <person name="Pagani I."/>
            <person name="Ivanova N."/>
            <person name="Mavromatis K."/>
            <person name="Mikhailova N."/>
            <person name="Pati A."/>
            <person name="Tapia R."/>
            <person name="Han C."/>
            <person name="Goodwin L."/>
            <person name="Chen A."/>
            <person name="Palaniappan K."/>
            <person name="Hauser L."/>
            <person name="Brambilla E.M."/>
            <person name="Rohde M."/>
            <person name="Goker M."/>
            <person name="Detter J.C."/>
            <person name="Woyke T."/>
            <person name="Bristow J."/>
            <person name="Eisen J.A."/>
            <person name="Markowitz V."/>
            <person name="Hugenholtz P."/>
            <person name="Kyrpides N.C."/>
            <person name="Klenk H.P."/>
            <person name="Lapidus A."/>
        </authorList>
    </citation>
    <scope>NUCLEOTIDE SEQUENCE</scope>
    <source>
        <strain evidence="8 9">DSM 18011</strain>
    </source>
</reference>
<keyword evidence="4" id="KW-0408">Iron</keyword>
<keyword evidence="6 8" id="KW-0456">Lyase</keyword>